<dbReference type="AlphaFoldDB" id="A0A841EQH0"/>
<dbReference type="RefSeq" id="WP_184131691.1">
    <property type="nucleotide sequence ID" value="NZ_JACHKT010000006.1"/>
</dbReference>
<accession>A0A841EQH0</accession>
<dbReference type="GO" id="GO:0003824">
    <property type="term" value="F:catalytic activity"/>
    <property type="evidence" value="ECO:0007669"/>
    <property type="project" value="InterPro"/>
</dbReference>
<dbReference type="InterPro" id="IPR022513">
    <property type="entry name" value="TOMM_pelo"/>
</dbReference>
<gene>
    <name evidence="1" type="ORF">HNP25_001172</name>
</gene>
<keyword evidence="2" id="KW-1185">Reference proteome</keyword>
<dbReference type="SUPFAM" id="SSF56209">
    <property type="entry name" value="Nitrile hydratase alpha chain"/>
    <property type="match status" value="1"/>
</dbReference>
<dbReference type="NCBIfam" id="TIGR03793">
    <property type="entry name" value="leader_NHLP"/>
    <property type="match status" value="1"/>
</dbReference>
<dbReference type="InterPro" id="IPR036648">
    <property type="entry name" value="CN_Hdrase_a/SCN_Hdrase_g_sf"/>
</dbReference>
<sequence length="117" mass="13212">MNLVELQKKAEGNLQKIYAKAWENESFKQSLIEDPVATLTRITKGEFKLEGVKIQVNDQTDTSTLYLNIPANPQDLVMDFDMELTEEDLELIAGGGKVHVKGSYLWGAIDIDILVEW</sequence>
<reference evidence="1 2" key="1">
    <citation type="submission" date="2020-08" db="EMBL/GenBank/DDBJ databases">
        <title>Functional genomics of gut bacteria from endangered species of beetles.</title>
        <authorList>
            <person name="Carlos-Shanley C."/>
        </authorList>
    </citation>
    <scope>NUCLEOTIDE SEQUENCE [LARGE SCALE GENOMIC DNA]</scope>
    <source>
        <strain evidence="1 2">S00070</strain>
    </source>
</reference>
<organism evidence="1 2">
    <name type="scientific">Arcicella rosea</name>
    <dbReference type="NCBI Taxonomy" id="502909"/>
    <lineage>
        <taxon>Bacteria</taxon>
        <taxon>Pseudomonadati</taxon>
        <taxon>Bacteroidota</taxon>
        <taxon>Cytophagia</taxon>
        <taxon>Cytophagales</taxon>
        <taxon>Flectobacillaceae</taxon>
        <taxon>Arcicella</taxon>
    </lineage>
</organism>
<dbReference type="Proteomes" id="UP000524404">
    <property type="component" value="Unassembled WGS sequence"/>
</dbReference>
<evidence type="ECO:0000313" key="2">
    <source>
        <dbReference type="Proteomes" id="UP000524404"/>
    </source>
</evidence>
<protein>
    <submittedName>
        <fullName evidence="1">Uncharacterized protein</fullName>
    </submittedName>
</protein>
<dbReference type="Gene3D" id="3.90.330.10">
    <property type="entry name" value="Nitrile hydratase alpha /Thiocyanate hydrolase gamma"/>
    <property type="match status" value="1"/>
</dbReference>
<comment type="caution">
    <text evidence="1">The sequence shown here is derived from an EMBL/GenBank/DDBJ whole genome shotgun (WGS) entry which is preliminary data.</text>
</comment>
<dbReference type="EMBL" id="JACHKT010000006">
    <property type="protein sequence ID" value="MBB6002520.1"/>
    <property type="molecule type" value="Genomic_DNA"/>
</dbReference>
<evidence type="ECO:0000313" key="1">
    <source>
        <dbReference type="EMBL" id="MBB6002520.1"/>
    </source>
</evidence>
<name>A0A841EQH0_9BACT</name>
<proteinExistence type="predicted"/>
<dbReference type="GO" id="GO:0046914">
    <property type="term" value="F:transition metal ion binding"/>
    <property type="evidence" value="ECO:0007669"/>
    <property type="project" value="InterPro"/>
</dbReference>